<protein>
    <recommendedName>
        <fullName evidence="5">protein adenylyltransferase</fullName>
        <ecNumber evidence="5">2.7.7.108</ecNumber>
    </recommendedName>
</protein>
<evidence type="ECO:0000256" key="7">
    <source>
        <dbReference type="ARBA" id="ARBA00048696"/>
    </source>
</evidence>
<evidence type="ECO:0000256" key="6">
    <source>
        <dbReference type="ARBA" id="ARBA00047939"/>
    </source>
</evidence>
<proteinExistence type="predicted"/>
<dbReference type="PANTHER" id="PTHR39560">
    <property type="entry name" value="PROTEIN ADENYLYLTRANSFERASE FIC-RELATED"/>
    <property type="match status" value="1"/>
</dbReference>
<dbReference type="Proteomes" id="UP001595766">
    <property type="component" value="Unassembled WGS sequence"/>
</dbReference>
<gene>
    <name evidence="9" type="ORF">ACFOUP_08095</name>
</gene>
<evidence type="ECO:0000256" key="4">
    <source>
        <dbReference type="ARBA" id="ARBA00022840"/>
    </source>
</evidence>
<keyword evidence="3" id="KW-0547">Nucleotide-binding</keyword>
<evidence type="ECO:0000313" key="9">
    <source>
        <dbReference type="EMBL" id="MFC3976333.1"/>
    </source>
</evidence>
<evidence type="ECO:0000256" key="2">
    <source>
        <dbReference type="ARBA" id="ARBA00022695"/>
    </source>
</evidence>
<accession>A0ABV8EJ49</accession>
<organism evidence="9 10">
    <name type="scientific">Belliella kenyensis</name>
    <dbReference type="NCBI Taxonomy" id="1472724"/>
    <lineage>
        <taxon>Bacteria</taxon>
        <taxon>Pseudomonadati</taxon>
        <taxon>Bacteroidota</taxon>
        <taxon>Cytophagia</taxon>
        <taxon>Cytophagales</taxon>
        <taxon>Cyclobacteriaceae</taxon>
        <taxon>Belliella</taxon>
    </lineage>
</organism>
<dbReference type="RefSeq" id="WP_241297660.1">
    <property type="nucleotide sequence ID" value="NZ_JAKZGR010000030.1"/>
</dbReference>
<dbReference type="InterPro" id="IPR036597">
    <property type="entry name" value="Fido-like_dom_sf"/>
</dbReference>
<evidence type="ECO:0000256" key="3">
    <source>
        <dbReference type="ARBA" id="ARBA00022741"/>
    </source>
</evidence>
<evidence type="ECO:0000259" key="8">
    <source>
        <dbReference type="PROSITE" id="PS51459"/>
    </source>
</evidence>
<evidence type="ECO:0000313" key="10">
    <source>
        <dbReference type="Proteomes" id="UP001595766"/>
    </source>
</evidence>
<comment type="catalytic activity">
    <reaction evidence="6">
        <text>L-threonyl-[protein] + ATP = 3-O-(5'-adenylyl)-L-threonyl-[protein] + diphosphate</text>
        <dbReference type="Rhea" id="RHEA:54292"/>
        <dbReference type="Rhea" id="RHEA-COMP:11060"/>
        <dbReference type="Rhea" id="RHEA-COMP:13847"/>
        <dbReference type="ChEBI" id="CHEBI:30013"/>
        <dbReference type="ChEBI" id="CHEBI:30616"/>
        <dbReference type="ChEBI" id="CHEBI:33019"/>
        <dbReference type="ChEBI" id="CHEBI:138113"/>
        <dbReference type="EC" id="2.7.7.108"/>
    </reaction>
</comment>
<dbReference type="EMBL" id="JBHSAV010000025">
    <property type="protein sequence ID" value="MFC3976333.1"/>
    <property type="molecule type" value="Genomic_DNA"/>
</dbReference>
<sequence length="202" mass="23664">MSNSYKYIDPDFTYTDPKTGLLRNLQDITDPDVLLFVESGVVTKRLQELYDNPLKIKGIESLFEIHRQLFQDIYIWAGKKRTVEISKDGKQFFPTSHFDNALRYINQLISEFKKIPKNNKRLLAEKLVEILDNVNYLHPFREGNGRTQREFLRLLALEKGLTLNLNPPDNKSVYERYMKGTIESDVTTLTELIFELIDTNDK</sequence>
<keyword evidence="10" id="KW-1185">Reference proteome</keyword>
<dbReference type="SUPFAM" id="SSF140931">
    <property type="entry name" value="Fic-like"/>
    <property type="match status" value="1"/>
</dbReference>
<dbReference type="Gene3D" id="1.10.3290.10">
    <property type="entry name" value="Fido-like domain"/>
    <property type="match status" value="1"/>
</dbReference>
<dbReference type="Pfam" id="PF02661">
    <property type="entry name" value="Fic"/>
    <property type="match status" value="1"/>
</dbReference>
<name>A0ABV8EJ49_9BACT</name>
<keyword evidence="4" id="KW-0067">ATP-binding</keyword>
<dbReference type="PROSITE" id="PS51459">
    <property type="entry name" value="FIDO"/>
    <property type="match status" value="1"/>
</dbReference>
<evidence type="ECO:0000256" key="5">
    <source>
        <dbReference type="ARBA" id="ARBA00034531"/>
    </source>
</evidence>
<feature type="domain" description="Fido" evidence="8">
    <location>
        <begin position="57"/>
        <end position="195"/>
    </location>
</feature>
<keyword evidence="1" id="KW-0808">Transferase</keyword>
<reference evidence="10" key="1">
    <citation type="journal article" date="2019" name="Int. J. Syst. Evol. Microbiol.">
        <title>The Global Catalogue of Microorganisms (GCM) 10K type strain sequencing project: providing services to taxonomists for standard genome sequencing and annotation.</title>
        <authorList>
            <consortium name="The Broad Institute Genomics Platform"/>
            <consortium name="The Broad Institute Genome Sequencing Center for Infectious Disease"/>
            <person name="Wu L."/>
            <person name="Ma J."/>
        </authorList>
    </citation>
    <scope>NUCLEOTIDE SEQUENCE [LARGE SCALE GENOMIC DNA]</scope>
    <source>
        <strain evidence="10">CECT 8551</strain>
    </source>
</reference>
<dbReference type="EC" id="2.7.7.108" evidence="5"/>
<dbReference type="PANTHER" id="PTHR39560:SF1">
    <property type="entry name" value="PROTEIN ADENYLYLTRANSFERASE FIC-RELATED"/>
    <property type="match status" value="1"/>
</dbReference>
<dbReference type="InterPro" id="IPR003812">
    <property type="entry name" value="Fido"/>
</dbReference>
<keyword evidence="2" id="KW-0548">Nucleotidyltransferase</keyword>
<comment type="caution">
    <text evidence="9">The sequence shown here is derived from an EMBL/GenBank/DDBJ whole genome shotgun (WGS) entry which is preliminary data.</text>
</comment>
<comment type="catalytic activity">
    <reaction evidence="7">
        <text>L-tyrosyl-[protein] + ATP = O-(5'-adenylyl)-L-tyrosyl-[protein] + diphosphate</text>
        <dbReference type="Rhea" id="RHEA:54288"/>
        <dbReference type="Rhea" id="RHEA-COMP:10136"/>
        <dbReference type="Rhea" id="RHEA-COMP:13846"/>
        <dbReference type="ChEBI" id="CHEBI:30616"/>
        <dbReference type="ChEBI" id="CHEBI:33019"/>
        <dbReference type="ChEBI" id="CHEBI:46858"/>
        <dbReference type="ChEBI" id="CHEBI:83624"/>
        <dbReference type="EC" id="2.7.7.108"/>
    </reaction>
</comment>
<evidence type="ECO:0000256" key="1">
    <source>
        <dbReference type="ARBA" id="ARBA00022679"/>
    </source>
</evidence>